<dbReference type="EMBL" id="JACHNA010000001">
    <property type="protein sequence ID" value="MBB4735436.1"/>
    <property type="molecule type" value="Genomic_DNA"/>
</dbReference>
<keyword evidence="7 8" id="KW-0133">Cell shape</keyword>
<evidence type="ECO:0000259" key="9">
    <source>
        <dbReference type="Pfam" id="PF02875"/>
    </source>
</evidence>
<dbReference type="Proteomes" id="UP000540191">
    <property type="component" value="Unassembled WGS sequence"/>
</dbReference>
<keyword evidence="7 8" id="KW-0573">Peptidoglycan synthesis</keyword>
<dbReference type="PANTHER" id="PTHR43692:SF1">
    <property type="entry name" value="UDP-N-ACETYLMURAMOYLALANINE--D-GLUTAMATE LIGASE"/>
    <property type="match status" value="1"/>
</dbReference>
<accession>A0A7W7M384</accession>
<organism evidence="11 12">
    <name type="scientific">Micrococcus cohnii</name>
    <dbReference type="NCBI Taxonomy" id="993416"/>
    <lineage>
        <taxon>Bacteria</taxon>
        <taxon>Bacillati</taxon>
        <taxon>Actinomycetota</taxon>
        <taxon>Actinomycetes</taxon>
        <taxon>Micrococcales</taxon>
        <taxon>Micrococcaceae</taxon>
        <taxon>Micrococcus</taxon>
    </lineage>
</organism>
<keyword evidence="3 7" id="KW-0963">Cytoplasm</keyword>
<dbReference type="InterPro" id="IPR036615">
    <property type="entry name" value="Mur_ligase_C_dom_sf"/>
</dbReference>
<evidence type="ECO:0000256" key="4">
    <source>
        <dbReference type="ARBA" id="ARBA00022598"/>
    </source>
</evidence>
<dbReference type="GO" id="GO:0071555">
    <property type="term" value="P:cell wall organization"/>
    <property type="evidence" value="ECO:0007669"/>
    <property type="project" value="UniProtKB-KW"/>
</dbReference>
<keyword evidence="7 8" id="KW-0961">Cell wall biogenesis/degradation</keyword>
<dbReference type="RefSeq" id="WP_343059298.1">
    <property type="nucleotide sequence ID" value="NZ_JACHNA010000001.1"/>
</dbReference>
<evidence type="ECO:0000256" key="6">
    <source>
        <dbReference type="ARBA" id="ARBA00022840"/>
    </source>
</evidence>
<dbReference type="GO" id="GO:0005524">
    <property type="term" value="F:ATP binding"/>
    <property type="evidence" value="ECO:0007669"/>
    <property type="project" value="UniProtKB-UniRule"/>
</dbReference>
<evidence type="ECO:0000256" key="7">
    <source>
        <dbReference type="HAMAP-Rule" id="MF_00639"/>
    </source>
</evidence>
<dbReference type="SUPFAM" id="SSF53623">
    <property type="entry name" value="MurD-like peptide ligases, catalytic domain"/>
    <property type="match status" value="1"/>
</dbReference>
<keyword evidence="7 8" id="KW-0132">Cell division</keyword>
<dbReference type="InterPro" id="IPR013221">
    <property type="entry name" value="Mur_ligase_cen"/>
</dbReference>
<comment type="pathway">
    <text evidence="2 7 8">Cell wall biogenesis; peptidoglycan biosynthesis.</text>
</comment>
<comment type="subcellular location">
    <subcellularLocation>
        <location evidence="1 7 8">Cytoplasm</location>
    </subcellularLocation>
</comment>
<evidence type="ECO:0000256" key="2">
    <source>
        <dbReference type="ARBA" id="ARBA00004752"/>
    </source>
</evidence>
<comment type="catalytic activity">
    <reaction evidence="7 8">
        <text>UDP-N-acetyl-alpha-D-muramoyl-L-alanine + D-glutamate + ATP = UDP-N-acetyl-alpha-D-muramoyl-L-alanyl-D-glutamate + ADP + phosphate + H(+)</text>
        <dbReference type="Rhea" id="RHEA:16429"/>
        <dbReference type="ChEBI" id="CHEBI:15378"/>
        <dbReference type="ChEBI" id="CHEBI:29986"/>
        <dbReference type="ChEBI" id="CHEBI:30616"/>
        <dbReference type="ChEBI" id="CHEBI:43474"/>
        <dbReference type="ChEBI" id="CHEBI:83898"/>
        <dbReference type="ChEBI" id="CHEBI:83900"/>
        <dbReference type="ChEBI" id="CHEBI:456216"/>
        <dbReference type="EC" id="6.3.2.9"/>
    </reaction>
</comment>
<evidence type="ECO:0000313" key="12">
    <source>
        <dbReference type="Proteomes" id="UP000540191"/>
    </source>
</evidence>
<dbReference type="Gene3D" id="3.40.1190.10">
    <property type="entry name" value="Mur-like, catalytic domain"/>
    <property type="match status" value="1"/>
</dbReference>
<comment type="caution">
    <text evidence="11">The sequence shown here is derived from an EMBL/GenBank/DDBJ whole genome shotgun (WGS) entry which is preliminary data.</text>
</comment>
<dbReference type="Gene3D" id="3.40.50.720">
    <property type="entry name" value="NAD(P)-binding Rossmann-like Domain"/>
    <property type="match status" value="1"/>
</dbReference>
<dbReference type="GO" id="GO:0008360">
    <property type="term" value="P:regulation of cell shape"/>
    <property type="evidence" value="ECO:0007669"/>
    <property type="project" value="UniProtKB-KW"/>
</dbReference>
<proteinExistence type="inferred from homology"/>
<evidence type="ECO:0000256" key="3">
    <source>
        <dbReference type="ARBA" id="ARBA00022490"/>
    </source>
</evidence>
<feature type="domain" description="Mur ligase C-terminal" evidence="9">
    <location>
        <begin position="363"/>
        <end position="489"/>
    </location>
</feature>
<dbReference type="PANTHER" id="PTHR43692">
    <property type="entry name" value="UDP-N-ACETYLMURAMOYLALANINE--D-GLUTAMATE LIGASE"/>
    <property type="match status" value="1"/>
</dbReference>
<comment type="function">
    <text evidence="7 8">Cell wall formation. Catalyzes the addition of glutamate to the nucleotide precursor UDP-N-acetylmuramoyl-L-alanine (UMA).</text>
</comment>
<keyword evidence="12" id="KW-1185">Reference proteome</keyword>
<keyword evidence="7 8" id="KW-0131">Cell cycle</keyword>
<feature type="domain" description="Mur ligase central" evidence="10">
    <location>
        <begin position="156"/>
        <end position="340"/>
    </location>
</feature>
<keyword evidence="4 7" id="KW-0436">Ligase</keyword>
<keyword evidence="6 7" id="KW-0067">ATP-binding</keyword>
<gene>
    <name evidence="7" type="primary">murD</name>
    <name evidence="11" type="ORF">HDA30_000944</name>
</gene>
<evidence type="ECO:0000256" key="8">
    <source>
        <dbReference type="RuleBase" id="RU003664"/>
    </source>
</evidence>
<dbReference type="HAMAP" id="MF_00639">
    <property type="entry name" value="MurD"/>
    <property type="match status" value="1"/>
</dbReference>
<protein>
    <recommendedName>
        <fullName evidence="7 8">UDP-N-acetylmuramoylalanine--D-glutamate ligase</fullName>
        <ecNumber evidence="7 8">6.3.2.9</ecNumber>
    </recommendedName>
    <alternativeName>
        <fullName evidence="7">D-glutamic acid-adding enzyme</fullName>
    </alternativeName>
    <alternativeName>
        <fullName evidence="7">UDP-N-acetylmuramoyl-L-alanyl-D-glutamate synthetase</fullName>
    </alternativeName>
</protein>
<dbReference type="UniPathway" id="UPA00219"/>
<dbReference type="GO" id="GO:0051301">
    <property type="term" value="P:cell division"/>
    <property type="evidence" value="ECO:0007669"/>
    <property type="project" value="UniProtKB-KW"/>
</dbReference>
<dbReference type="GO" id="GO:0005737">
    <property type="term" value="C:cytoplasm"/>
    <property type="evidence" value="ECO:0007669"/>
    <property type="project" value="UniProtKB-SubCell"/>
</dbReference>
<dbReference type="Pfam" id="PF21799">
    <property type="entry name" value="MurD-like_N"/>
    <property type="match status" value="1"/>
</dbReference>
<reference evidence="11 12" key="1">
    <citation type="submission" date="2020-08" db="EMBL/GenBank/DDBJ databases">
        <title>Sequencing the genomes of 1000 actinobacteria strains.</title>
        <authorList>
            <person name="Klenk H.-P."/>
        </authorList>
    </citation>
    <scope>NUCLEOTIDE SEQUENCE [LARGE SCALE GENOMIC DNA]</scope>
    <source>
        <strain evidence="11 12">DSM 23974</strain>
    </source>
</reference>
<dbReference type="AlphaFoldDB" id="A0A7W7M384"/>
<evidence type="ECO:0000259" key="10">
    <source>
        <dbReference type="Pfam" id="PF08245"/>
    </source>
</evidence>
<dbReference type="SUPFAM" id="SSF53244">
    <property type="entry name" value="MurD-like peptide ligases, peptide-binding domain"/>
    <property type="match status" value="1"/>
</dbReference>
<dbReference type="InterPro" id="IPR004101">
    <property type="entry name" value="Mur_ligase_C"/>
</dbReference>
<dbReference type="Pfam" id="PF02875">
    <property type="entry name" value="Mur_ligase_C"/>
    <property type="match status" value="1"/>
</dbReference>
<keyword evidence="5 7" id="KW-0547">Nucleotide-binding</keyword>
<dbReference type="GO" id="GO:0009252">
    <property type="term" value="P:peptidoglycan biosynthetic process"/>
    <property type="evidence" value="ECO:0007669"/>
    <property type="project" value="UniProtKB-UniRule"/>
</dbReference>
<dbReference type="Gene3D" id="3.90.190.20">
    <property type="entry name" value="Mur ligase, C-terminal domain"/>
    <property type="match status" value="1"/>
</dbReference>
<evidence type="ECO:0000313" key="11">
    <source>
        <dbReference type="EMBL" id="MBB4735436.1"/>
    </source>
</evidence>
<sequence>MTAASTDTAGLEPVHEPIAQTPRVAGLSSWHADGWSGLRVLVTGLGVTGFSVADTLVELGARVVVVDGSDSEENRQRADTLRIVGVADVLLDRAATNELQMVDGQAPDLVVTSPGWRPDQPLLMAAHAAGVPIWSDIELAWRVRDKVRAAAWVCLTGTNGKTTTVAMVESILRADGRRAAAVGNVGAPVLDAVRDPEGFDVLALELSSFQLHWTHSIEPESSAVLNLAEDHVDWHGSYEAYAQAKGRIYERTRLACVFNEHDDVTLRLVERADVAGGCRAVSFSTDTPGLSTVGLVDGLLVDRAFTENRRTEAVALAERADLGPVAPRHTVANAAAAAALTRAVGVSPEAVREGLRGYDRGEHRIQVVAKSRDVMWVNDSKATNPHAANASLAAFSSIVWIAGGMPKGVTYDELVREHAHRLRAVLVLGVDSSSLMAALAEHAPEVPVERIMADAAGRGGQDGPAAMTAAVTRADELARPDDVVLMAPAAASMDQFRSYAHRGEAFIDAVAELMTRHGWDTAAGEPGA</sequence>
<dbReference type="NCBIfam" id="TIGR01087">
    <property type="entry name" value="murD"/>
    <property type="match status" value="1"/>
</dbReference>
<dbReference type="SUPFAM" id="SSF51984">
    <property type="entry name" value="MurCD N-terminal domain"/>
    <property type="match status" value="1"/>
</dbReference>
<dbReference type="InterPro" id="IPR005762">
    <property type="entry name" value="MurD"/>
</dbReference>
<dbReference type="GO" id="GO:0008764">
    <property type="term" value="F:UDP-N-acetylmuramoylalanine-D-glutamate ligase activity"/>
    <property type="evidence" value="ECO:0007669"/>
    <property type="project" value="UniProtKB-UniRule"/>
</dbReference>
<dbReference type="InterPro" id="IPR036565">
    <property type="entry name" value="Mur-like_cat_sf"/>
</dbReference>
<dbReference type="EC" id="6.3.2.9" evidence="7 8"/>
<evidence type="ECO:0000256" key="5">
    <source>
        <dbReference type="ARBA" id="ARBA00022741"/>
    </source>
</evidence>
<feature type="binding site" evidence="7">
    <location>
        <begin position="157"/>
        <end position="163"/>
    </location>
    <ligand>
        <name>ATP</name>
        <dbReference type="ChEBI" id="CHEBI:30616"/>
    </ligand>
</feature>
<name>A0A7W7M384_9MICC</name>
<dbReference type="Pfam" id="PF08245">
    <property type="entry name" value="Mur_ligase_M"/>
    <property type="match status" value="1"/>
</dbReference>
<evidence type="ECO:0000256" key="1">
    <source>
        <dbReference type="ARBA" id="ARBA00004496"/>
    </source>
</evidence>
<comment type="similarity">
    <text evidence="7">Belongs to the MurCDEF family.</text>
</comment>